<feature type="domain" description="Amine oxidase" evidence="5">
    <location>
        <begin position="17"/>
        <end position="334"/>
    </location>
</feature>
<feature type="region of interest" description="Disordered" evidence="4">
    <location>
        <begin position="193"/>
        <end position="216"/>
    </location>
</feature>
<evidence type="ECO:0000256" key="2">
    <source>
        <dbReference type="ARBA" id="ARBA00005995"/>
    </source>
</evidence>
<evidence type="ECO:0000256" key="1">
    <source>
        <dbReference type="ARBA" id="ARBA00001974"/>
    </source>
</evidence>
<dbReference type="EMBL" id="BSUN01000001">
    <property type="protein sequence ID" value="GMA36852.1"/>
    <property type="molecule type" value="Genomic_DNA"/>
</dbReference>
<accession>A0ABQ6IG14</accession>
<evidence type="ECO:0000259" key="5">
    <source>
        <dbReference type="Pfam" id="PF01593"/>
    </source>
</evidence>
<keyword evidence="7" id="KW-1185">Reference proteome</keyword>
<dbReference type="RefSeq" id="WP_348523636.1">
    <property type="nucleotide sequence ID" value="NZ_BSUN01000001.1"/>
</dbReference>
<gene>
    <name evidence="6" type="ORF">GCM10025876_30560</name>
</gene>
<dbReference type="SUPFAM" id="SSF51905">
    <property type="entry name" value="FAD/NAD(P)-binding domain"/>
    <property type="match status" value="1"/>
</dbReference>
<evidence type="ECO:0000313" key="6">
    <source>
        <dbReference type="EMBL" id="GMA36852.1"/>
    </source>
</evidence>
<dbReference type="SUPFAM" id="SSF54373">
    <property type="entry name" value="FAD-linked reductases, C-terminal domain"/>
    <property type="match status" value="1"/>
</dbReference>
<protein>
    <recommendedName>
        <fullName evidence="5">Amine oxidase domain-containing protein</fullName>
    </recommendedName>
</protein>
<dbReference type="PRINTS" id="PR00757">
    <property type="entry name" value="AMINEOXDASEF"/>
</dbReference>
<dbReference type="PANTHER" id="PTHR43563">
    <property type="entry name" value="AMINE OXIDASE"/>
    <property type="match status" value="1"/>
</dbReference>
<organism evidence="6 7">
    <name type="scientific">Demequina litorisediminis</name>
    <dbReference type="NCBI Taxonomy" id="1849022"/>
    <lineage>
        <taxon>Bacteria</taxon>
        <taxon>Bacillati</taxon>
        <taxon>Actinomycetota</taxon>
        <taxon>Actinomycetes</taxon>
        <taxon>Micrococcales</taxon>
        <taxon>Demequinaceae</taxon>
        <taxon>Demequina</taxon>
    </lineage>
</organism>
<keyword evidence="3" id="KW-0560">Oxidoreductase</keyword>
<sequence>MATIDRLAATVPSGAPWRAPRASEWDALTLEDWLRSRGGGDLLVTLFSFVTRTSWGCEPREISFLHVLHYARQAGGLWPLLGTTGGLQERHFHEGAAAISERMADALGARVRLSSPVRSVAWADDGVSVVADGATVQAKAAIIAVPPAARGRLAFSPALPEPWASLPSRWPQGTLSKAYAVYERPFWRDGSGTGLRSELSGQSQSSSGPVCATFDASPADGERGVLLGFIGGDDARAWDALPAAERRARALGSFAEIFGPDALAPLDYTEQRWAHEDWVLGGPTAVPGPGAWTAVGAGVATPVGPLHWAGTETAQTMTGFMDGAVRAGQRAAREARRTLEARPVSPASAVAIPA</sequence>
<evidence type="ECO:0000256" key="4">
    <source>
        <dbReference type="SAM" id="MobiDB-lite"/>
    </source>
</evidence>
<evidence type="ECO:0000313" key="7">
    <source>
        <dbReference type="Proteomes" id="UP001157125"/>
    </source>
</evidence>
<dbReference type="InterPro" id="IPR036188">
    <property type="entry name" value="FAD/NAD-bd_sf"/>
</dbReference>
<proteinExistence type="inferred from homology"/>
<evidence type="ECO:0000256" key="3">
    <source>
        <dbReference type="ARBA" id="ARBA00023002"/>
    </source>
</evidence>
<dbReference type="Gene3D" id="3.50.50.60">
    <property type="entry name" value="FAD/NAD(P)-binding domain"/>
    <property type="match status" value="1"/>
</dbReference>
<name>A0ABQ6IG14_9MICO</name>
<dbReference type="InterPro" id="IPR050703">
    <property type="entry name" value="Flavin_MAO"/>
</dbReference>
<dbReference type="PANTHER" id="PTHR43563:SF1">
    <property type="entry name" value="AMINE OXIDASE [FLAVIN-CONTAINING] B"/>
    <property type="match status" value="1"/>
</dbReference>
<dbReference type="Proteomes" id="UP001157125">
    <property type="component" value="Unassembled WGS sequence"/>
</dbReference>
<comment type="similarity">
    <text evidence="2">Belongs to the flavin monoamine oxidase family.</text>
</comment>
<dbReference type="InterPro" id="IPR002937">
    <property type="entry name" value="Amino_oxidase"/>
</dbReference>
<dbReference type="InterPro" id="IPR001613">
    <property type="entry name" value="Flavin_amine_oxidase"/>
</dbReference>
<comment type="caution">
    <text evidence="6">The sequence shown here is derived from an EMBL/GenBank/DDBJ whole genome shotgun (WGS) entry which is preliminary data.</text>
</comment>
<dbReference type="Pfam" id="PF01593">
    <property type="entry name" value="Amino_oxidase"/>
    <property type="match status" value="1"/>
</dbReference>
<reference evidence="7" key="1">
    <citation type="journal article" date="2019" name="Int. J. Syst. Evol. Microbiol.">
        <title>The Global Catalogue of Microorganisms (GCM) 10K type strain sequencing project: providing services to taxonomists for standard genome sequencing and annotation.</title>
        <authorList>
            <consortium name="The Broad Institute Genomics Platform"/>
            <consortium name="The Broad Institute Genome Sequencing Center for Infectious Disease"/>
            <person name="Wu L."/>
            <person name="Ma J."/>
        </authorList>
    </citation>
    <scope>NUCLEOTIDE SEQUENCE [LARGE SCALE GENOMIC DNA]</scope>
    <source>
        <strain evidence="7">NBRC 112299</strain>
    </source>
</reference>
<comment type="cofactor">
    <cofactor evidence="1">
        <name>FAD</name>
        <dbReference type="ChEBI" id="CHEBI:57692"/>
    </cofactor>
</comment>